<dbReference type="InterPro" id="IPR006311">
    <property type="entry name" value="TAT_signal"/>
</dbReference>
<dbReference type="Proteomes" id="UP000199233">
    <property type="component" value="Unassembled WGS sequence"/>
</dbReference>
<evidence type="ECO:0000313" key="3">
    <source>
        <dbReference type="Proteomes" id="UP000199233"/>
    </source>
</evidence>
<dbReference type="Gene3D" id="3.40.190.10">
    <property type="entry name" value="Periplasmic binding protein-like II"/>
    <property type="match status" value="2"/>
</dbReference>
<dbReference type="PANTHER" id="PTHR30006">
    <property type="entry name" value="THIAMINE-BINDING PERIPLASMIC PROTEIN-RELATED"/>
    <property type="match status" value="1"/>
</dbReference>
<evidence type="ECO:0000256" key="1">
    <source>
        <dbReference type="ARBA" id="ARBA00022729"/>
    </source>
</evidence>
<dbReference type="RefSeq" id="WP_218140163.1">
    <property type="nucleotide sequence ID" value="NZ_FOFS01000008.1"/>
</dbReference>
<protein>
    <submittedName>
        <fullName evidence="2">ABC-type Fe3+ transport system, substrate-binding protein</fullName>
    </submittedName>
</protein>
<dbReference type="EMBL" id="FOFS01000008">
    <property type="protein sequence ID" value="SEQ58936.1"/>
    <property type="molecule type" value="Genomic_DNA"/>
</dbReference>
<sequence length="438" mass="47532">MSAPLCHDRRRLLQAFGGAALAAVAPPRAQAQTPDNTLNVLTAYPDEVVTRFVAAFGAAYPQYRLNMVWRMPHEALPYLQAPDQNGIDVYWSASPRTFAQIKAAQGWQVLPETLRSLPPRIGGCQLSDPQGYFVATEMAAYGFALNRARLRQRQLQAPSDWPELCDARYAGLIAMPDPARVGFAPVMLDIVLQAYGWQRGWALWQEIAGNAQLIGRGGSFVSDSVGTQGEAAVGLSIDFFVASAMANGADLDFIYPRHSGVNPGQVAVTASTPHREAALAFVGFLLSETGQALLLHPDLRKLPVRPSVYRQAPRGSFNPYLAAQAGGLDYDSTRTQARLGLLAALCEPCLSQPHAPLQALWRRIHAGEARGLKLAAARRELCRMPIDEAQAAELAPREYARRLEAQSESAPRAIEAQWSAFAAAQREQVARLLSAAGA</sequence>
<accession>A0A1H9H9I7</accession>
<dbReference type="AlphaFoldDB" id="A0A1H9H9I7"/>
<proteinExistence type="predicted"/>
<dbReference type="SUPFAM" id="SSF53850">
    <property type="entry name" value="Periplasmic binding protein-like II"/>
    <property type="match status" value="1"/>
</dbReference>
<gene>
    <name evidence="2" type="ORF">SAMN04488038_10877</name>
</gene>
<keyword evidence="1" id="KW-0732">Signal</keyword>
<evidence type="ECO:0000313" key="2">
    <source>
        <dbReference type="EMBL" id="SEQ58936.1"/>
    </source>
</evidence>
<dbReference type="PROSITE" id="PS51318">
    <property type="entry name" value="TAT"/>
    <property type="match status" value="1"/>
</dbReference>
<organism evidence="2 3">
    <name type="scientific">Solimonas aquatica</name>
    <dbReference type="NCBI Taxonomy" id="489703"/>
    <lineage>
        <taxon>Bacteria</taxon>
        <taxon>Pseudomonadati</taxon>
        <taxon>Pseudomonadota</taxon>
        <taxon>Gammaproteobacteria</taxon>
        <taxon>Nevskiales</taxon>
        <taxon>Nevskiaceae</taxon>
        <taxon>Solimonas</taxon>
    </lineage>
</organism>
<dbReference type="PANTHER" id="PTHR30006:SF24">
    <property type="entry name" value="SLL0237 PROTEIN"/>
    <property type="match status" value="1"/>
</dbReference>
<dbReference type="Pfam" id="PF13343">
    <property type="entry name" value="SBP_bac_6"/>
    <property type="match status" value="1"/>
</dbReference>
<reference evidence="2 3" key="1">
    <citation type="submission" date="2016-10" db="EMBL/GenBank/DDBJ databases">
        <authorList>
            <person name="de Groot N.N."/>
        </authorList>
    </citation>
    <scope>NUCLEOTIDE SEQUENCE [LARGE SCALE GENOMIC DNA]</scope>
    <source>
        <strain evidence="2 3">DSM 25927</strain>
    </source>
</reference>
<dbReference type="STRING" id="489703.SAMN04488038_10877"/>
<keyword evidence="3" id="KW-1185">Reference proteome</keyword>
<name>A0A1H9H9I7_9GAMM</name>